<name>A0ABD3AGW9_9GENT</name>
<reference evidence="1 2" key="1">
    <citation type="submission" date="2024-11" db="EMBL/GenBank/DDBJ databases">
        <title>A near-complete genome assembly of Cinchona calisaya.</title>
        <authorList>
            <person name="Lian D.C."/>
            <person name="Zhao X.W."/>
            <person name="Wei L."/>
        </authorList>
    </citation>
    <scope>NUCLEOTIDE SEQUENCE [LARGE SCALE GENOMIC DNA]</scope>
    <source>
        <tissue evidence="1">Nenye</tissue>
    </source>
</reference>
<dbReference type="EMBL" id="JBJUIK010000004">
    <property type="protein sequence ID" value="KAL3529825.1"/>
    <property type="molecule type" value="Genomic_DNA"/>
</dbReference>
<evidence type="ECO:0000313" key="2">
    <source>
        <dbReference type="Proteomes" id="UP001630127"/>
    </source>
</evidence>
<accession>A0ABD3AGW9</accession>
<evidence type="ECO:0000313" key="1">
    <source>
        <dbReference type="EMBL" id="KAL3529825.1"/>
    </source>
</evidence>
<keyword evidence="2" id="KW-1185">Reference proteome</keyword>
<protein>
    <submittedName>
        <fullName evidence="1">Uncharacterized protein</fullName>
    </submittedName>
</protein>
<comment type="caution">
    <text evidence="1">The sequence shown here is derived from an EMBL/GenBank/DDBJ whole genome shotgun (WGS) entry which is preliminary data.</text>
</comment>
<gene>
    <name evidence="1" type="ORF">ACH5RR_009147</name>
</gene>
<proteinExistence type="predicted"/>
<dbReference type="AlphaFoldDB" id="A0ABD3AGW9"/>
<organism evidence="1 2">
    <name type="scientific">Cinchona calisaya</name>
    <dbReference type="NCBI Taxonomy" id="153742"/>
    <lineage>
        <taxon>Eukaryota</taxon>
        <taxon>Viridiplantae</taxon>
        <taxon>Streptophyta</taxon>
        <taxon>Embryophyta</taxon>
        <taxon>Tracheophyta</taxon>
        <taxon>Spermatophyta</taxon>
        <taxon>Magnoliopsida</taxon>
        <taxon>eudicotyledons</taxon>
        <taxon>Gunneridae</taxon>
        <taxon>Pentapetalae</taxon>
        <taxon>asterids</taxon>
        <taxon>lamiids</taxon>
        <taxon>Gentianales</taxon>
        <taxon>Rubiaceae</taxon>
        <taxon>Cinchonoideae</taxon>
        <taxon>Cinchoneae</taxon>
        <taxon>Cinchona</taxon>
    </lineage>
</organism>
<sequence length="78" mass="9202">MVRILGVFKEVDGMKQIFYERFRKHYHQQWCYWKEQQRGVAPSVPALRMKYISGGGLEWDWTHKPGGFDGIIGDKTLV</sequence>
<dbReference type="Proteomes" id="UP001630127">
    <property type="component" value="Unassembled WGS sequence"/>
</dbReference>